<sequence>MDNRPNAARRVGEVRGERLEAFVTGADHHPVAVEAHDVGLAVERVEHDGDATVLAQMRDGLGAAADAIEIGHLVRTQHYERPRESFR</sequence>
<organism evidence="1">
    <name type="scientific">freshwater metagenome</name>
    <dbReference type="NCBI Taxonomy" id="449393"/>
    <lineage>
        <taxon>unclassified sequences</taxon>
        <taxon>metagenomes</taxon>
        <taxon>ecological metagenomes</taxon>
    </lineage>
</organism>
<reference evidence="1" key="1">
    <citation type="submission" date="2020-05" db="EMBL/GenBank/DDBJ databases">
        <authorList>
            <person name="Chiriac C."/>
            <person name="Salcher M."/>
            <person name="Ghai R."/>
            <person name="Kavagutti S V."/>
        </authorList>
    </citation>
    <scope>NUCLEOTIDE SEQUENCE</scope>
</reference>
<evidence type="ECO:0000313" key="1">
    <source>
        <dbReference type="EMBL" id="CAB4926457.1"/>
    </source>
</evidence>
<accession>A0A6J7I7I1</accession>
<dbReference type="AlphaFoldDB" id="A0A6J7I7I1"/>
<gene>
    <name evidence="1" type="ORF">UFOPK3543_02395</name>
</gene>
<name>A0A6J7I7I1_9ZZZZ</name>
<dbReference type="EMBL" id="CAFBMH010000117">
    <property type="protein sequence ID" value="CAB4926457.1"/>
    <property type="molecule type" value="Genomic_DNA"/>
</dbReference>
<proteinExistence type="predicted"/>
<protein>
    <submittedName>
        <fullName evidence="1">Unannotated protein</fullName>
    </submittedName>
</protein>